<feature type="transmembrane region" description="Helical" evidence="10">
    <location>
        <begin position="266"/>
        <end position="288"/>
    </location>
</feature>
<evidence type="ECO:0000256" key="10">
    <source>
        <dbReference type="SAM" id="Phobius"/>
    </source>
</evidence>
<feature type="transmembrane region" description="Helical" evidence="10">
    <location>
        <begin position="416"/>
        <end position="436"/>
    </location>
</feature>
<dbReference type="GO" id="GO:0015385">
    <property type="term" value="F:sodium:proton antiporter activity"/>
    <property type="evidence" value="ECO:0007669"/>
    <property type="project" value="InterPro"/>
</dbReference>
<dbReference type="NCBIfam" id="TIGR00840">
    <property type="entry name" value="b_cpa1"/>
    <property type="match status" value="1"/>
</dbReference>
<dbReference type="GO" id="GO:0051453">
    <property type="term" value="P:regulation of intracellular pH"/>
    <property type="evidence" value="ECO:0007669"/>
    <property type="project" value="TreeGrafter"/>
</dbReference>
<keyword evidence="9" id="KW-0050">Antiport</keyword>
<dbReference type="Pfam" id="PF00999">
    <property type="entry name" value="Na_H_Exchanger"/>
    <property type="match status" value="1"/>
</dbReference>
<evidence type="ECO:0000256" key="8">
    <source>
        <dbReference type="ARBA" id="ARBA00023201"/>
    </source>
</evidence>
<proteinExistence type="inferred from homology"/>
<feature type="non-terminal residue" evidence="13">
    <location>
        <position position="699"/>
    </location>
</feature>
<dbReference type="GO" id="GO:0015386">
    <property type="term" value="F:potassium:proton antiporter activity"/>
    <property type="evidence" value="ECO:0007669"/>
    <property type="project" value="TreeGrafter"/>
</dbReference>
<keyword evidence="11" id="KW-0732">Signal</keyword>
<evidence type="ECO:0000256" key="9">
    <source>
        <dbReference type="RuleBase" id="RU003722"/>
    </source>
</evidence>
<keyword evidence="14" id="KW-1185">Reference proteome</keyword>
<keyword evidence="3 9" id="KW-0812">Transmembrane</keyword>
<feature type="transmembrane region" description="Helical" evidence="10">
    <location>
        <begin position="196"/>
        <end position="215"/>
    </location>
</feature>
<evidence type="ECO:0000256" key="4">
    <source>
        <dbReference type="ARBA" id="ARBA00022989"/>
    </source>
</evidence>
<dbReference type="GO" id="GO:0005886">
    <property type="term" value="C:plasma membrane"/>
    <property type="evidence" value="ECO:0007669"/>
    <property type="project" value="TreeGrafter"/>
</dbReference>
<evidence type="ECO:0000256" key="1">
    <source>
        <dbReference type="ARBA" id="ARBA00004141"/>
    </source>
</evidence>
<evidence type="ECO:0000313" key="13">
    <source>
        <dbReference type="EMBL" id="GMS94948.1"/>
    </source>
</evidence>
<evidence type="ECO:0000256" key="5">
    <source>
        <dbReference type="ARBA" id="ARBA00023053"/>
    </source>
</evidence>
<gene>
    <name evidence="13" type="ORF">PENTCL1PPCAC_17123</name>
</gene>
<evidence type="ECO:0000256" key="7">
    <source>
        <dbReference type="ARBA" id="ARBA00023136"/>
    </source>
</evidence>
<evidence type="ECO:0000259" key="12">
    <source>
        <dbReference type="Pfam" id="PF00999"/>
    </source>
</evidence>
<feature type="transmembrane region" description="Helical" evidence="10">
    <location>
        <begin position="295"/>
        <end position="312"/>
    </location>
</feature>
<dbReference type="AlphaFoldDB" id="A0AAV5TKM0"/>
<feature type="transmembrane region" description="Helical" evidence="10">
    <location>
        <begin position="357"/>
        <end position="375"/>
    </location>
</feature>
<feature type="domain" description="Cation/H+ exchanger transmembrane" evidence="12">
    <location>
        <begin position="82"/>
        <end position="471"/>
    </location>
</feature>
<comment type="subcellular location">
    <subcellularLocation>
        <location evidence="1">Membrane</location>
        <topology evidence="1">Multi-pass membrane protein</topology>
    </subcellularLocation>
</comment>
<evidence type="ECO:0000256" key="3">
    <source>
        <dbReference type="ARBA" id="ARBA00022692"/>
    </source>
</evidence>
<protein>
    <recommendedName>
        <fullName evidence="9">Sodium/hydrogen exchanger</fullName>
    </recommendedName>
</protein>
<comment type="similarity">
    <text evidence="9">Belongs to the monovalent cation:proton antiporter 1 (CPA1) transporter (TC 2.A.36) family.</text>
</comment>
<dbReference type="Gene3D" id="6.10.140.1330">
    <property type="match status" value="1"/>
</dbReference>
<evidence type="ECO:0000256" key="11">
    <source>
        <dbReference type="SAM" id="SignalP"/>
    </source>
</evidence>
<dbReference type="InterPro" id="IPR006153">
    <property type="entry name" value="Cation/H_exchanger_TM"/>
</dbReference>
<dbReference type="PANTHER" id="PTHR10110:SF98">
    <property type="entry name" value="SODIUM_HYDROGEN EXCHANGER"/>
    <property type="match status" value="1"/>
</dbReference>
<feature type="transmembrane region" description="Helical" evidence="10">
    <location>
        <begin position="224"/>
        <end position="246"/>
    </location>
</feature>
<feature type="transmembrane region" description="Helical" evidence="10">
    <location>
        <begin position="381"/>
        <end position="404"/>
    </location>
</feature>
<name>A0AAV5TKM0_9BILA</name>
<keyword evidence="6 9" id="KW-0406">Ion transport</keyword>
<keyword evidence="5" id="KW-0915">Sodium</keyword>
<feature type="transmembrane region" description="Helical" evidence="10">
    <location>
        <begin position="100"/>
        <end position="119"/>
    </location>
</feature>
<dbReference type="GO" id="GO:0098719">
    <property type="term" value="P:sodium ion import across plasma membrane"/>
    <property type="evidence" value="ECO:0007669"/>
    <property type="project" value="TreeGrafter"/>
</dbReference>
<dbReference type="InterPro" id="IPR004709">
    <property type="entry name" value="NaH_exchanger"/>
</dbReference>
<evidence type="ECO:0000256" key="2">
    <source>
        <dbReference type="ARBA" id="ARBA00022448"/>
    </source>
</evidence>
<feature type="chain" id="PRO_5043327469" description="Sodium/hydrogen exchanger" evidence="11">
    <location>
        <begin position="25"/>
        <end position="699"/>
    </location>
</feature>
<dbReference type="Proteomes" id="UP001432027">
    <property type="component" value="Unassembled WGS sequence"/>
</dbReference>
<keyword evidence="7 10" id="KW-0472">Membrane</keyword>
<sequence length="699" mass="77380">LFSHMLEIRRCISILFILLIAVAASPPQRHNETASSQKPVKAHSETTAIDEPPNEARVKMVQFKWDSVEKVYVVAMWLFAATVFKLVFNNKSFTRFFPESSLLIIVGLIIGYFLLISNVDHLQFTLDGHAFFLYLLPPIIFDAGYFMPNRAFFSNWDSILVFAVVGTIFNTLTIGGSLLALSYSGLFTVPFNACEILLFSSLISAVDPVAVIAVFEEIHVNDFIFVNVFGEALFNDGVTVVLYELFKQFSAVDRILPIDVAAGAGSFFVVSLGGLVIGLLFALFVAFLTKHSHEAVVLAPVFIFLVPYLGYLTAEMLSLSPIIAIAVCGMAMKQYVKGNVTATAANSVKYFTKMLAQSSETAIFMFLGLSTIAFGHKWDTLFVVATVAFCILFRTIGVVAQCFLLNKFRGKKFTKVDQFILSYGGLRGAIAYGLAVSMPDSIAAKQMFVTTTIVVIFFTVFLQGSTIRPLVHFLEIELKKETQMTMAESVYSKYSDYIISGIEDIAGQKGHSSLVRDFERFNNKVLGPLLMRDHARTPNFDATKIVRAYAKIILAEAMVETTAPSRKGSKKSGVHPMSECMCTFTRNGQHIPDCPHHGVNMDILYARFGKMLDEKMDALRQELKQGGGSSSNGDVDIFDDYMEQLKHAPSIKNLNHPALAATRSDAIMRNPAVVLRTNLRDTPRRCRTEGGLCDLDTPS</sequence>
<organism evidence="13 14">
    <name type="scientific">Pristionchus entomophagus</name>
    <dbReference type="NCBI Taxonomy" id="358040"/>
    <lineage>
        <taxon>Eukaryota</taxon>
        <taxon>Metazoa</taxon>
        <taxon>Ecdysozoa</taxon>
        <taxon>Nematoda</taxon>
        <taxon>Chromadorea</taxon>
        <taxon>Rhabditida</taxon>
        <taxon>Rhabditina</taxon>
        <taxon>Diplogasteromorpha</taxon>
        <taxon>Diplogasteroidea</taxon>
        <taxon>Neodiplogasteridae</taxon>
        <taxon>Pristionchus</taxon>
    </lineage>
</organism>
<dbReference type="InterPro" id="IPR018422">
    <property type="entry name" value="Cation/H_exchanger_CPA1"/>
</dbReference>
<dbReference type="PANTHER" id="PTHR10110">
    <property type="entry name" value="SODIUM/HYDROGEN EXCHANGER"/>
    <property type="match status" value="1"/>
</dbReference>
<reference evidence="13" key="1">
    <citation type="submission" date="2023-10" db="EMBL/GenBank/DDBJ databases">
        <title>Genome assembly of Pristionchus species.</title>
        <authorList>
            <person name="Yoshida K."/>
            <person name="Sommer R.J."/>
        </authorList>
    </citation>
    <scope>NUCLEOTIDE SEQUENCE</scope>
    <source>
        <strain evidence="13">RS0144</strain>
    </source>
</reference>
<feature type="transmembrane region" description="Helical" evidence="10">
    <location>
        <begin position="159"/>
        <end position="184"/>
    </location>
</feature>
<feature type="non-terminal residue" evidence="13">
    <location>
        <position position="1"/>
    </location>
</feature>
<feature type="signal peptide" evidence="11">
    <location>
        <begin position="1"/>
        <end position="24"/>
    </location>
</feature>
<feature type="transmembrane region" description="Helical" evidence="10">
    <location>
        <begin position="71"/>
        <end position="88"/>
    </location>
</feature>
<evidence type="ECO:0000313" key="14">
    <source>
        <dbReference type="Proteomes" id="UP001432027"/>
    </source>
</evidence>
<accession>A0AAV5TKM0</accession>
<comment type="caution">
    <text evidence="13">The sequence shown here is derived from an EMBL/GenBank/DDBJ whole genome shotgun (WGS) entry which is preliminary data.</text>
</comment>
<keyword evidence="2 9" id="KW-0813">Transport</keyword>
<feature type="transmembrane region" description="Helical" evidence="10">
    <location>
        <begin position="442"/>
        <end position="462"/>
    </location>
</feature>
<dbReference type="EMBL" id="BTSX01000004">
    <property type="protein sequence ID" value="GMS94948.1"/>
    <property type="molecule type" value="Genomic_DNA"/>
</dbReference>
<dbReference type="PRINTS" id="PR01084">
    <property type="entry name" value="NAHEXCHNGR"/>
</dbReference>
<keyword evidence="4 10" id="KW-1133">Transmembrane helix</keyword>
<feature type="transmembrane region" description="Helical" evidence="10">
    <location>
        <begin position="131"/>
        <end position="147"/>
    </location>
</feature>
<keyword evidence="8 9" id="KW-0739">Sodium transport</keyword>
<evidence type="ECO:0000256" key="6">
    <source>
        <dbReference type="ARBA" id="ARBA00023065"/>
    </source>
</evidence>